<dbReference type="Proteomes" id="UP000770661">
    <property type="component" value="Unassembled WGS sequence"/>
</dbReference>
<evidence type="ECO:0008006" key="3">
    <source>
        <dbReference type="Google" id="ProtNLM"/>
    </source>
</evidence>
<keyword evidence="2" id="KW-1185">Reference proteome</keyword>
<dbReference type="PANTHER" id="PTHR46704">
    <property type="entry name" value="CXC DOMAIN-CONTAINING PROTEIN-RELATED"/>
    <property type="match status" value="1"/>
</dbReference>
<proteinExistence type="predicted"/>
<dbReference type="PANTHER" id="PTHR46704:SF9">
    <property type="entry name" value="BHLH DOMAIN-CONTAINING PROTEIN"/>
    <property type="match status" value="1"/>
</dbReference>
<protein>
    <recommendedName>
        <fullName evidence="3">Tesmin/TSO1-like CXC domain-containing protein</fullName>
    </recommendedName>
</protein>
<name>A0A8J4YNT5_CHIOP</name>
<dbReference type="AlphaFoldDB" id="A0A8J4YNT5"/>
<dbReference type="OrthoDB" id="8300196at2759"/>
<reference evidence="1" key="1">
    <citation type="submission" date="2020-07" db="EMBL/GenBank/DDBJ databases">
        <title>The High-quality genome of the commercially important snow crab, Chionoecetes opilio.</title>
        <authorList>
            <person name="Jeong J.-H."/>
            <person name="Ryu S."/>
        </authorList>
    </citation>
    <scope>NUCLEOTIDE SEQUENCE</scope>
    <source>
        <strain evidence="1">MADBK_172401_WGS</strain>
        <tissue evidence="1">Digestive gland</tissue>
    </source>
</reference>
<dbReference type="EMBL" id="JACEEZ010004281">
    <property type="protein sequence ID" value="KAG0726516.1"/>
    <property type="molecule type" value="Genomic_DNA"/>
</dbReference>
<organism evidence="1 2">
    <name type="scientific">Chionoecetes opilio</name>
    <name type="common">Atlantic snow crab</name>
    <name type="synonym">Cancer opilio</name>
    <dbReference type="NCBI Taxonomy" id="41210"/>
    <lineage>
        <taxon>Eukaryota</taxon>
        <taxon>Metazoa</taxon>
        <taxon>Ecdysozoa</taxon>
        <taxon>Arthropoda</taxon>
        <taxon>Crustacea</taxon>
        <taxon>Multicrustacea</taxon>
        <taxon>Malacostraca</taxon>
        <taxon>Eumalacostraca</taxon>
        <taxon>Eucarida</taxon>
        <taxon>Decapoda</taxon>
        <taxon>Pleocyemata</taxon>
        <taxon>Brachyura</taxon>
        <taxon>Eubrachyura</taxon>
        <taxon>Majoidea</taxon>
        <taxon>Majidae</taxon>
        <taxon>Chionoecetes</taxon>
    </lineage>
</organism>
<evidence type="ECO:0000313" key="2">
    <source>
        <dbReference type="Proteomes" id="UP000770661"/>
    </source>
</evidence>
<gene>
    <name evidence="1" type="ORF">GWK47_004292</name>
</gene>
<sequence length="593" mass="66604">MMADTEHPCTDPTPQRPRLECIIHCSDDNENLISPQSVDSWKTLLRAAQIRRHEPILELAEDTPEGEINYHIKCRSTFTMKKALDGILAQKEKTTNGCPEDSNPARAGRAIPSTSTTYEAECIFCQKTNKYAKRQKTREVLVKCRELRADAKIRNAATKKLDSRILGIVSRDIVAVEAHYHRSCYRFYTRGETSQQKGAVSADDKEDEDIYEAAVSQSYSELFHYIRMELFGTPKVLMMTDVTSRLVASMKSFGVGQVQDSTKKHLRQRIEKEFGGFLHIIQDHNGKLLIYPDSLTVQELVRENQSLKKQLKTLSRGDAQKLQTKAAKQLRTDIKTKAKDINQSWPPEKESAKPDIVPESLLCFLRTLLTGSDDPDSIDSVTPRVHRLLQSFGQDIVYAVTCGKAKPPKHIALSFSVKSLTGNVELTNILNRLGHCVAAGGNSVNELRYQLFCAKRGEAESSQLPPCRDCLFLHAQRANFQAAIWRGCLEPKANVPFRARLGQRLEQQGPSEHGWTEEDGKLNILWMRSTPAPEVVLELLACKCSRVCKLPDCGCLVNGLTCTDMCKLQTCTNQAVQQQEPDLEPGSEDLEDE</sequence>
<comment type="caution">
    <text evidence="1">The sequence shown here is derived from an EMBL/GenBank/DDBJ whole genome shotgun (WGS) entry which is preliminary data.</text>
</comment>
<evidence type="ECO:0000313" key="1">
    <source>
        <dbReference type="EMBL" id="KAG0726516.1"/>
    </source>
</evidence>
<accession>A0A8J4YNT5</accession>